<dbReference type="EMBL" id="RBZV01000003">
    <property type="protein sequence ID" value="RKP49448.1"/>
    <property type="molecule type" value="Genomic_DNA"/>
</dbReference>
<keyword evidence="4" id="KW-1185">Reference proteome</keyword>
<name>A0A494XFZ4_9BURK</name>
<dbReference type="PROSITE" id="PS00941">
    <property type="entry name" value="CARBOXYLESTERASE_B_2"/>
    <property type="match status" value="1"/>
</dbReference>
<accession>A0A494XFZ4</accession>
<dbReference type="InterPro" id="IPR029058">
    <property type="entry name" value="AB_hydrolase_fold"/>
</dbReference>
<sequence length="630" mass="68659">MGLPAPPGQRVRARPIRDVVLPTQLILHEGFLMRSPASSSVSLVASNRRPLSVDPALVHRRRLRRQSASPPTLRPLARLATFVMPALAAVSLASAWPSMAHGAPSPQDASPTPTPSAPRVELPAGTIEGSSEQASGTQLQVFKGVPYAAAPVGALRWREPQPAERWAGVRNATRFGARCIQPQLFDDMRFRSDSMSEDCLYLNVWTPARSTDEKLPVLVYFHGGRYAAGDGSEPRYDGANLAARGIITVTVNYRLGAFGFLALPQLAKESPHGASGNYGLLDQVAALRWVRENIARFGGDPQKVTIGGESVGAAAVNAHMASPLSRGLFARAIGESGSAFSSAAPWRRKEAEKTGRTLMRELGVTTLAALRSMPADRVVNAGLDTNRDFDFWPIVDGHFLSEPPATTFRNGAQAQVPLLIGTNSHEADRMWMQQDGEMTPANWRTVLTVLFDRRANEALALYPGADAREIERSSVALAGDMVLSHGVWRWMDAQRATGHAPVYFYSYTHARPLKRDASPGALAERGAVHASEIEYVFANLDREPSYAWTADDREVSRLFSSYVTQFVKHGNPNGPSLPNWPATRESEGGLLRQIIDTRTETQIDRSAARHAFLTSHFNSRPSSRGNNPAQ</sequence>
<protein>
    <submittedName>
        <fullName evidence="3">Carboxylesterase family protein</fullName>
    </submittedName>
</protein>
<comment type="caution">
    <text evidence="3">The sequence shown here is derived from an EMBL/GenBank/DDBJ whole genome shotgun (WGS) entry which is preliminary data.</text>
</comment>
<gene>
    <name evidence="3" type="ORF">D7S89_11860</name>
</gene>
<dbReference type="PANTHER" id="PTHR11559">
    <property type="entry name" value="CARBOXYLESTERASE"/>
    <property type="match status" value="1"/>
</dbReference>
<dbReference type="AlphaFoldDB" id="A0A494XFZ4"/>
<dbReference type="Proteomes" id="UP000280434">
    <property type="component" value="Unassembled WGS sequence"/>
</dbReference>
<dbReference type="Gene3D" id="3.40.50.1820">
    <property type="entry name" value="alpha/beta hydrolase"/>
    <property type="match status" value="1"/>
</dbReference>
<dbReference type="SUPFAM" id="SSF53474">
    <property type="entry name" value="alpha/beta-Hydrolases"/>
    <property type="match status" value="1"/>
</dbReference>
<evidence type="ECO:0000259" key="2">
    <source>
        <dbReference type="Pfam" id="PF00135"/>
    </source>
</evidence>
<dbReference type="InterPro" id="IPR050309">
    <property type="entry name" value="Type-B_Carboxylest/Lipase"/>
</dbReference>
<proteinExistence type="predicted"/>
<dbReference type="Pfam" id="PF00135">
    <property type="entry name" value="COesterase"/>
    <property type="match status" value="1"/>
</dbReference>
<evidence type="ECO:0000313" key="4">
    <source>
        <dbReference type="Proteomes" id="UP000280434"/>
    </source>
</evidence>
<reference evidence="3 4" key="1">
    <citation type="submission" date="2018-10" db="EMBL/GenBank/DDBJ databases">
        <title>Paraburkholderia sp. 7MK8-2, isolated from soil.</title>
        <authorList>
            <person name="Gao Z.-H."/>
            <person name="Qiu L.-H."/>
        </authorList>
    </citation>
    <scope>NUCLEOTIDE SEQUENCE [LARGE SCALE GENOMIC DNA]</scope>
    <source>
        <strain evidence="3 4">7MK8-2</strain>
    </source>
</reference>
<dbReference type="InterPro" id="IPR002018">
    <property type="entry name" value="CarbesteraseB"/>
</dbReference>
<organism evidence="3 4">
    <name type="scientific">Trinickia fusca</name>
    <dbReference type="NCBI Taxonomy" id="2419777"/>
    <lineage>
        <taxon>Bacteria</taxon>
        <taxon>Pseudomonadati</taxon>
        <taxon>Pseudomonadota</taxon>
        <taxon>Betaproteobacteria</taxon>
        <taxon>Burkholderiales</taxon>
        <taxon>Burkholderiaceae</taxon>
        <taxon>Trinickia</taxon>
    </lineage>
</organism>
<dbReference type="OrthoDB" id="9775851at2"/>
<evidence type="ECO:0000313" key="3">
    <source>
        <dbReference type="EMBL" id="RKP49448.1"/>
    </source>
</evidence>
<feature type="region of interest" description="Disordered" evidence="1">
    <location>
        <begin position="98"/>
        <end position="123"/>
    </location>
</feature>
<feature type="domain" description="Carboxylesterase type B" evidence="2">
    <location>
        <begin position="117"/>
        <end position="592"/>
    </location>
</feature>
<evidence type="ECO:0000256" key="1">
    <source>
        <dbReference type="SAM" id="MobiDB-lite"/>
    </source>
</evidence>
<dbReference type="InterPro" id="IPR019819">
    <property type="entry name" value="Carboxylesterase_B_CS"/>
</dbReference>